<evidence type="ECO:0008006" key="3">
    <source>
        <dbReference type="Google" id="ProtNLM"/>
    </source>
</evidence>
<accession>A0A7W3MYC6</accession>
<name>A0A7W3MYC6_9ACTN</name>
<keyword evidence="2" id="KW-1185">Reference proteome</keyword>
<dbReference type="AlphaFoldDB" id="A0A7W3MYC6"/>
<evidence type="ECO:0000313" key="2">
    <source>
        <dbReference type="Proteomes" id="UP000539313"/>
    </source>
</evidence>
<dbReference type="EMBL" id="JACJII010000001">
    <property type="protein sequence ID" value="MBA9004179.1"/>
    <property type="molecule type" value="Genomic_DNA"/>
</dbReference>
<protein>
    <recommendedName>
        <fullName evidence="3">DUF1877 family protein</fullName>
    </recommendedName>
</protein>
<dbReference type="Proteomes" id="UP000539313">
    <property type="component" value="Unassembled WGS sequence"/>
</dbReference>
<proteinExistence type="predicted"/>
<comment type="caution">
    <text evidence="1">The sequence shown here is derived from an EMBL/GenBank/DDBJ whole genome shotgun (WGS) entry which is preliminary data.</text>
</comment>
<gene>
    <name evidence="1" type="ORF">HNR21_003061</name>
</gene>
<dbReference type="RefSeq" id="WP_119727687.1">
    <property type="nucleotide sequence ID" value="NZ_JACJII010000001.1"/>
</dbReference>
<evidence type="ECO:0000313" key="1">
    <source>
        <dbReference type="EMBL" id="MBA9004179.1"/>
    </source>
</evidence>
<sequence>MGVIFEYFRAADRDTARARLLSTPYGTPEPAVDAVDTKGYDPFVVMGRLMALVLNRPWSPDLVSEEIIWPEEPYPENEEDLPEDSPWNSGVVLVELPASFRDAFADVDDYALPWIADQWHRIEELDGGVDAGLALDFIEEFVAFTRRAEQAGDRLYCLMVA</sequence>
<reference evidence="1 2" key="1">
    <citation type="submission" date="2020-08" db="EMBL/GenBank/DDBJ databases">
        <title>Sequencing the genomes of 1000 actinobacteria strains.</title>
        <authorList>
            <person name="Klenk H.-P."/>
        </authorList>
    </citation>
    <scope>NUCLEOTIDE SEQUENCE [LARGE SCALE GENOMIC DNA]</scope>
    <source>
        <strain evidence="1 2">DSM 45823</strain>
    </source>
</reference>
<organism evidence="1 2">
    <name type="scientific">Thermomonospora cellulosilytica</name>
    <dbReference type="NCBI Taxonomy" id="1411118"/>
    <lineage>
        <taxon>Bacteria</taxon>
        <taxon>Bacillati</taxon>
        <taxon>Actinomycetota</taxon>
        <taxon>Actinomycetes</taxon>
        <taxon>Streptosporangiales</taxon>
        <taxon>Thermomonosporaceae</taxon>
        <taxon>Thermomonospora</taxon>
    </lineage>
</organism>